<evidence type="ECO:0000313" key="2">
    <source>
        <dbReference type="EMBL" id="KII63714.1"/>
    </source>
</evidence>
<keyword evidence="1" id="KW-0472">Membrane</keyword>
<reference evidence="2 3" key="1">
    <citation type="journal article" date="2014" name="Genome Biol. Evol.">
        <title>The genome of the myxosporean Thelohanellus kitauei shows adaptations to nutrient acquisition within its fish host.</title>
        <authorList>
            <person name="Yang Y."/>
            <person name="Xiong J."/>
            <person name="Zhou Z."/>
            <person name="Huo F."/>
            <person name="Miao W."/>
            <person name="Ran C."/>
            <person name="Liu Y."/>
            <person name="Zhang J."/>
            <person name="Feng J."/>
            <person name="Wang M."/>
            <person name="Wang M."/>
            <person name="Wang L."/>
            <person name="Yao B."/>
        </authorList>
    </citation>
    <scope>NUCLEOTIDE SEQUENCE [LARGE SCALE GENOMIC DNA]</scope>
    <source>
        <strain evidence="2">Wuqing</strain>
    </source>
</reference>
<organism evidence="2 3">
    <name type="scientific">Thelohanellus kitauei</name>
    <name type="common">Myxosporean</name>
    <dbReference type="NCBI Taxonomy" id="669202"/>
    <lineage>
        <taxon>Eukaryota</taxon>
        <taxon>Metazoa</taxon>
        <taxon>Cnidaria</taxon>
        <taxon>Myxozoa</taxon>
        <taxon>Myxosporea</taxon>
        <taxon>Bivalvulida</taxon>
        <taxon>Platysporina</taxon>
        <taxon>Myxobolidae</taxon>
        <taxon>Thelohanellus</taxon>
    </lineage>
</organism>
<sequence>MTSTASFYSKKMWMSSLLIYLLFIDVGINVGLSISNIIKINLLISDCLNQLYNSNNHTKVMINAVKLFQDHERKPFRSSSFINIANLQDGTSGESKGYEDGCLWVVEGTNNMIINVLLVMVGVVMILTVLLYKILATSDPESCPLSNTRVVLVRPEPFNLGVYSSCDSAERAPINPDAGASSPPYLHSCPVPTQVMVTSFGYFVNLMRQHSRTILPLP</sequence>
<gene>
    <name evidence="2" type="ORF">RF11_01725</name>
</gene>
<comment type="caution">
    <text evidence="2">The sequence shown here is derived from an EMBL/GenBank/DDBJ whole genome shotgun (WGS) entry which is preliminary data.</text>
</comment>
<keyword evidence="1" id="KW-1133">Transmembrane helix</keyword>
<feature type="transmembrane region" description="Helical" evidence="1">
    <location>
        <begin position="113"/>
        <end position="132"/>
    </location>
</feature>
<evidence type="ECO:0000313" key="3">
    <source>
        <dbReference type="Proteomes" id="UP000031668"/>
    </source>
</evidence>
<name>A0A0C2MHA8_THEKT</name>
<evidence type="ECO:0000256" key="1">
    <source>
        <dbReference type="SAM" id="Phobius"/>
    </source>
</evidence>
<feature type="transmembrane region" description="Helical" evidence="1">
    <location>
        <begin position="12"/>
        <end position="34"/>
    </location>
</feature>
<dbReference type="AlphaFoldDB" id="A0A0C2MHA8"/>
<keyword evidence="1" id="KW-0812">Transmembrane</keyword>
<dbReference type="EMBL" id="JWZT01004612">
    <property type="protein sequence ID" value="KII63714.1"/>
    <property type="molecule type" value="Genomic_DNA"/>
</dbReference>
<proteinExistence type="predicted"/>
<accession>A0A0C2MHA8</accession>
<keyword evidence="3" id="KW-1185">Reference proteome</keyword>
<protein>
    <submittedName>
        <fullName evidence="2">Uncharacterized protein</fullName>
    </submittedName>
</protein>
<dbReference type="Proteomes" id="UP000031668">
    <property type="component" value="Unassembled WGS sequence"/>
</dbReference>